<proteinExistence type="inferred from homology"/>
<organism evidence="5">
    <name type="scientific">Cacopsylla melanoneura</name>
    <dbReference type="NCBI Taxonomy" id="428564"/>
    <lineage>
        <taxon>Eukaryota</taxon>
        <taxon>Metazoa</taxon>
        <taxon>Ecdysozoa</taxon>
        <taxon>Arthropoda</taxon>
        <taxon>Hexapoda</taxon>
        <taxon>Insecta</taxon>
        <taxon>Pterygota</taxon>
        <taxon>Neoptera</taxon>
        <taxon>Paraneoptera</taxon>
        <taxon>Hemiptera</taxon>
        <taxon>Sternorrhyncha</taxon>
        <taxon>Psylloidea</taxon>
        <taxon>Psyllidae</taxon>
        <taxon>Psyllinae</taxon>
        <taxon>Cacopsylla</taxon>
    </lineage>
</organism>
<dbReference type="PANTHER" id="PTHR11008">
    <property type="entry name" value="PROTEIN TAKEOUT-LIKE PROTEIN"/>
    <property type="match status" value="1"/>
</dbReference>
<keyword evidence="1 4" id="KW-0732">Signal</keyword>
<comment type="similarity">
    <text evidence="3">Belongs to the TO family.</text>
</comment>
<evidence type="ECO:0000313" key="5">
    <source>
        <dbReference type="EMBL" id="CAG6769267.1"/>
    </source>
</evidence>
<evidence type="ECO:0000256" key="2">
    <source>
        <dbReference type="ARBA" id="ARBA00023108"/>
    </source>
</evidence>
<feature type="chain" id="PRO_5034598033" evidence="4">
    <location>
        <begin position="29"/>
        <end position="261"/>
    </location>
</feature>
<dbReference type="InterPro" id="IPR010562">
    <property type="entry name" value="Haemolymph_juvenile_hormone-bd"/>
</dbReference>
<dbReference type="Gene3D" id="3.15.10.30">
    <property type="entry name" value="Haemolymph juvenile hormone binding protein"/>
    <property type="match status" value="1"/>
</dbReference>
<accession>A0A8D9ARF0</accession>
<dbReference type="FunFam" id="3.15.10.30:FF:000001">
    <property type="entry name" value="Takeout-like protein 1"/>
    <property type="match status" value="1"/>
</dbReference>
<dbReference type="InterPro" id="IPR038606">
    <property type="entry name" value="To_sf"/>
</dbReference>
<dbReference type="EMBL" id="HBUF01578400">
    <property type="protein sequence ID" value="CAG6769267.1"/>
    <property type="molecule type" value="Transcribed_RNA"/>
</dbReference>
<keyword evidence="2" id="KW-0090">Biological rhythms</keyword>
<evidence type="ECO:0000256" key="4">
    <source>
        <dbReference type="SAM" id="SignalP"/>
    </source>
</evidence>
<evidence type="ECO:0000256" key="1">
    <source>
        <dbReference type="ARBA" id="ARBA00022729"/>
    </source>
</evidence>
<dbReference type="GO" id="GO:0005615">
    <property type="term" value="C:extracellular space"/>
    <property type="evidence" value="ECO:0007669"/>
    <property type="project" value="TreeGrafter"/>
</dbReference>
<reference evidence="5" key="1">
    <citation type="submission" date="2021-05" db="EMBL/GenBank/DDBJ databases">
        <authorList>
            <person name="Alioto T."/>
            <person name="Alioto T."/>
            <person name="Gomez Garrido J."/>
        </authorList>
    </citation>
    <scope>NUCLEOTIDE SEQUENCE</scope>
</reference>
<sequence length="261" mass="29621">MVSWTLEMCSTKLIIVGTVLVLLKSTECAFKTPSWAKPCRNSDGTPDECILRRLKEAQPNVIAGFPKYRIPSLDPLKVTQITLGTGNQQVGLSLMFSDVLVHGLRTVDVYKTKVDLEKGHCILYWRNPTGVNLIGQYVMDGKILVLPIKGSGDGNITMKDLSGDYSFNYELVKKNNKRYGKITTSKMNMNVGKAYFKFQNLFNGDRVLGEQMNNFMNENYAEVVREFRPAIENMFNVIQTQLIQNIFDMASFEDIFPDIFK</sequence>
<protein>
    <submittedName>
        <fullName evidence="5">Protein takeout</fullName>
    </submittedName>
</protein>
<dbReference type="PANTHER" id="PTHR11008:SF40">
    <property type="entry name" value="PROTEIN TAKEOUT"/>
    <property type="match status" value="1"/>
</dbReference>
<dbReference type="AlphaFoldDB" id="A0A8D9ARF0"/>
<feature type="signal peptide" evidence="4">
    <location>
        <begin position="1"/>
        <end position="28"/>
    </location>
</feature>
<dbReference type="GO" id="GO:0007623">
    <property type="term" value="P:circadian rhythm"/>
    <property type="evidence" value="ECO:0007669"/>
    <property type="project" value="UniProtKB-ARBA"/>
</dbReference>
<name>A0A8D9ARF0_9HEMI</name>
<dbReference type="SMART" id="SM00700">
    <property type="entry name" value="JHBP"/>
    <property type="match status" value="1"/>
</dbReference>
<dbReference type="Pfam" id="PF06585">
    <property type="entry name" value="JHBP"/>
    <property type="match status" value="1"/>
</dbReference>
<evidence type="ECO:0000256" key="3">
    <source>
        <dbReference type="ARBA" id="ARBA00060902"/>
    </source>
</evidence>